<protein>
    <submittedName>
        <fullName evidence="3">2-oxoglutarate synthase subunit gamma</fullName>
    </submittedName>
</protein>
<dbReference type="PATRIC" id="fig|471821.5.peg.583"/>
<gene>
    <name evidence="3" type="ordered locus">TGRD_351</name>
</gene>
<dbReference type="STRING" id="471821.TGRD_355"/>
<dbReference type="PANTHER" id="PTHR42730">
    <property type="entry name" value="2-OXOGLUTARATE SYNTHASE SUBUNIT KORC"/>
    <property type="match status" value="1"/>
</dbReference>
<keyword evidence="1" id="KW-0560">Oxidoreductase</keyword>
<evidence type="ECO:0000313" key="3">
    <source>
        <dbReference type="EMBL" id="BAG13838.1"/>
    </source>
</evidence>
<reference evidence="4" key="1">
    <citation type="journal article" date="2008" name="Proc. Natl. Acad. Sci. U.S.A.">
        <title>Complete genome of the uncultured termite group 1 bacteria in a single host protist cell.</title>
        <authorList>
            <person name="Hongoh Y."/>
            <person name="Sharma V.K."/>
            <person name="Prakash T."/>
            <person name="Noda S."/>
            <person name="Taylor T.D."/>
            <person name="Kudo T."/>
            <person name="Sakaki Y."/>
            <person name="Toyoda A."/>
            <person name="Hattori M."/>
            <person name="Ohkuma M."/>
        </authorList>
    </citation>
    <scope>NUCLEOTIDE SEQUENCE [LARGE SCALE GENOMIC DNA]</scope>
    <source>
        <strain evidence="4">Rs-D17 genomovar Ri2008</strain>
    </source>
</reference>
<dbReference type="RefSeq" id="WP_015423365.1">
    <property type="nucleotide sequence ID" value="NC_020419.1"/>
</dbReference>
<evidence type="ECO:0000256" key="1">
    <source>
        <dbReference type="ARBA" id="ARBA00023002"/>
    </source>
</evidence>
<name>B1H006_ENDTX</name>
<keyword evidence="4" id="KW-1185">Reference proteome</keyword>
<dbReference type="Pfam" id="PF01558">
    <property type="entry name" value="POR"/>
    <property type="match status" value="1"/>
</dbReference>
<evidence type="ECO:0000259" key="2">
    <source>
        <dbReference type="Pfam" id="PF01558"/>
    </source>
</evidence>
<dbReference type="AlphaFoldDB" id="B1H006"/>
<dbReference type="InterPro" id="IPR052554">
    <property type="entry name" value="2-oxoglutarate_synth_KorC"/>
</dbReference>
<evidence type="ECO:0000313" key="4">
    <source>
        <dbReference type="Proteomes" id="UP000001691"/>
    </source>
</evidence>
<dbReference type="InterPro" id="IPR019752">
    <property type="entry name" value="Pyrv/ketoisovalerate_OxRed_cat"/>
</dbReference>
<sequence>MQNEIVIAGFGGQGVLLAGTLIAQAAIEQGLHTTWFPSYGAEMRGGTANSTVVVSSDEIGSPLAFNPDTLIALNEPSLNKFISRVIDNAIVIANSSIIPQNMEYKVKPYFIPVTDIADKEIKNLRTANTVAVGTLIRILELHRFNIQQNTDEKGITLKSVLSACEKIFASKPQLIETNKKAIQAGYDFIK</sequence>
<dbReference type="Proteomes" id="UP000001691">
    <property type="component" value="Chromosome"/>
</dbReference>
<dbReference type="InterPro" id="IPR002869">
    <property type="entry name" value="Pyrv_flavodox_OxRed_cen"/>
</dbReference>
<proteinExistence type="predicted"/>
<dbReference type="Gene3D" id="3.40.920.10">
    <property type="entry name" value="Pyruvate-ferredoxin oxidoreductase, PFOR, domain III"/>
    <property type="match status" value="1"/>
</dbReference>
<dbReference type="SUPFAM" id="SSF53323">
    <property type="entry name" value="Pyruvate-ferredoxin oxidoreductase, PFOR, domain III"/>
    <property type="match status" value="1"/>
</dbReference>
<dbReference type="KEGG" id="rsd:TGRD_351"/>
<dbReference type="GO" id="GO:0016903">
    <property type="term" value="F:oxidoreductase activity, acting on the aldehyde or oxo group of donors"/>
    <property type="evidence" value="ECO:0007669"/>
    <property type="project" value="InterPro"/>
</dbReference>
<dbReference type="HOGENOM" id="CLU_087284_0_1_0"/>
<dbReference type="EMBL" id="AP009510">
    <property type="protein sequence ID" value="BAG13838.1"/>
    <property type="molecule type" value="Genomic_DNA"/>
</dbReference>
<feature type="domain" description="Pyruvate/ketoisovalerate oxidoreductase catalytic" evidence="2">
    <location>
        <begin position="11"/>
        <end position="187"/>
    </location>
</feature>
<dbReference type="PANTHER" id="PTHR42730:SF1">
    <property type="entry name" value="2-OXOGLUTARATE SYNTHASE SUBUNIT KORC"/>
    <property type="match status" value="1"/>
</dbReference>
<accession>B1H006</accession>
<organism evidence="3 4">
    <name type="scientific">Endomicrobium trichonymphae</name>
    <dbReference type="NCBI Taxonomy" id="1408204"/>
    <lineage>
        <taxon>Bacteria</taxon>
        <taxon>Pseudomonadati</taxon>
        <taxon>Elusimicrobiota</taxon>
        <taxon>Endomicrobiia</taxon>
        <taxon>Endomicrobiales</taxon>
        <taxon>Endomicrobiaceae</taxon>
        <taxon>Candidatus Endomicrobiellum</taxon>
    </lineage>
</organism>